<protein>
    <submittedName>
        <fullName evidence="2">Uncharacterized protein</fullName>
    </submittedName>
</protein>
<sequence length="354" mass="39548">MQSMASVTLSMTLIKRDLIIKGQFRAPGLKKVPCFPHRSTSMNNRHKVLPLRCTKMFPWEASPPYSPLDEDSSIIKGSDLVDPIHAEDTPYSPLDEDSSIIKGSDLVDPIHAEDTPEMSSVQNEEDIIEMRKEQAFQPQLKWPMWVLGPSVLLATGMVPTLWLPLSSVFLGPNIAGLLSLVGLDCIFNIGASLFLLMADSCARPRGVRSPPPPPRIQVPLAYRLWNMGASLLGFLVPLLMLLASHRGSLQPHLPFLSFAVLLGPYLLLLSIQVLTEVLTWHWESPVWLLTPLVYETYRVLQLMRGLRLGVEIGAPGWAVESIRGLVSWWVLVLGIQLMRVAWFVGLDPRMKHQS</sequence>
<dbReference type="PANTHER" id="PTHR33918:SF3">
    <property type="entry name" value="CYTOCHROME P450 FAMILY PROTEIN"/>
    <property type="match status" value="1"/>
</dbReference>
<dbReference type="PANTHER" id="PTHR33918">
    <property type="entry name" value="OS01G0704200 PROTEIN"/>
    <property type="match status" value="1"/>
</dbReference>
<evidence type="ECO:0000313" key="3">
    <source>
        <dbReference type="Proteomes" id="UP001140949"/>
    </source>
</evidence>
<dbReference type="EMBL" id="JANAVB010038617">
    <property type="protein sequence ID" value="KAJ6800606.1"/>
    <property type="molecule type" value="Genomic_DNA"/>
</dbReference>
<feature type="transmembrane region" description="Helical" evidence="1">
    <location>
        <begin position="142"/>
        <end position="162"/>
    </location>
</feature>
<keyword evidence="3" id="KW-1185">Reference proteome</keyword>
<comment type="caution">
    <text evidence="2">The sequence shown here is derived from an EMBL/GenBank/DDBJ whole genome shotgun (WGS) entry which is preliminary data.</text>
</comment>
<evidence type="ECO:0000313" key="2">
    <source>
        <dbReference type="EMBL" id="KAJ6800606.1"/>
    </source>
</evidence>
<evidence type="ECO:0000256" key="1">
    <source>
        <dbReference type="SAM" id="Phobius"/>
    </source>
</evidence>
<feature type="transmembrane region" description="Helical" evidence="1">
    <location>
        <begin position="255"/>
        <end position="274"/>
    </location>
</feature>
<proteinExistence type="predicted"/>
<keyword evidence="1" id="KW-0812">Transmembrane</keyword>
<dbReference type="AlphaFoldDB" id="A0AAX6E956"/>
<feature type="transmembrane region" description="Helical" evidence="1">
    <location>
        <begin position="326"/>
        <end position="346"/>
    </location>
</feature>
<gene>
    <name evidence="2" type="ORF">M6B38_200100</name>
</gene>
<accession>A0AAX6E956</accession>
<keyword evidence="1" id="KW-0472">Membrane</keyword>
<organism evidence="2 3">
    <name type="scientific">Iris pallida</name>
    <name type="common">Sweet iris</name>
    <dbReference type="NCBI Taxonomy" id="29817"/>
    <lineage>
        <taxon>Eukaryota</taxon>
        <taxon>Viridiplantae</taxon>
        <taxon>Streptophyta</taxon>
        <taxon>Embryophyta</taxon>
        <taxon>Tracheophyta</taxon>
        <taxon>Spermatophyta</taxon>
        <taxon>Magnoliopsida</taxon>
        <taxon>Liliopsida</taxon>
        <taxon>Asparagales</taxon>
        <taxon>Iridaceae</taxon>
        <taxon>Iridoideae</taxon>
        <taxon>Irideae</taxon>
        <taxon>Iris</taxon>
    </lineage>
</organism>
<dbReference type="Proteomes" id="UP001140949">
    <property type="component" value="Unassembled WGS sequence"/>
</dbReference>
<reference evidence="2" key="1">
    <citation type="journal article" date="2023" name="GigaByte">
        <title>Genome assembly of the bearded iris, Iris pallida Lam.</title>
        <authorList>
            <person name="Bruccoleri R.E."/>
            <person name="Oakeley E.J."/>
            <person name="Faust A.M.E."/>
            <person name="Altorfer M."/>
            <person name="Dessus-Babus S."/>
            <person name="Burckhardt D."/>
            <person name="Oertli M."/>
            <person name="Naumann U."/>
            <person name="Petersen F."/>
            <person name="Wong J."/>
        </authorList>
    </citation>
    <scope>NUCLEOTIDE SEQUENCE</scope>
    <source>
        <strain evidence="2">GSM-AAB239-AS_SAM_17_03QT</strain>
    </source>
</reference>
<keyword evidence="1" id="KW-1133">Transmembrane helix</keyword>
<reference evidence="2" key="2">
    <citation type="submission" date="2023-04" db="EMBL/GenBank/DDBJ databases">
        <authorList>
            <person name="Bruccoleri R.E."/>
            <person name="Oakeley E.J."/>
            <person name="Faust A.-M."/>
            <person name="Dessus-Babus S."/>
            <person name="Altorfer M."/>
            <person name="Burckhardt D."/>
            <person name="Oertli M."/>
            <person name="Naumann U."/>
            <person name="Petersen F."/>
            <person name="Wong J."/>
        </authorList>
    </citation>
    <scope>NUCLEOTIDE SEQUENCE</scope>
    <source>
        <strain evidence="2">GSM-AAB239-AS_SAM_17_03QT</strain>
        <tissue evidence="2">Leaf</tissue>
    </source>
</reference>
<feature type="transmembrane region" description="Helical" evidence="1">
    <location>
        <begin position="224"/>
        <end position="243"/>
    </location>
</feature>
<name>A0AAX6E956_IRIPA</name>
<feature type="transmembrane region" description="Helical" evidence="1">
    <location>
        <begin position="174"/>
        <end position="198"/>
    </location>
</feature>